<evidence type="ECO:0000313" key="1">
    <source>
        <dbReference type="EMBL" id="AYG04114.1"/>
    </source>
</evidence>
<accession>A0A387BPX3</accession>
<evidence type="ECO:0000313" key="2">
    <source>
        <dbReference type="Proteomes" id="UP000275069"/>
    </source>
</evidence>
<sequence>MPPDAPDFSRLLDTRRTSTDGVGSPAVRRAANEGRLTRLRRSIYRDPLVPLEELAPDERRHEGRARFLEEAIAVGLTRGGPVVFAGETAQQIHAIPALGELPGHVELLEAVGSTRRNAFGITVHTDGFRPEDIEPWGEFFVTSPARTVADLAKWQSRAKAVAALDFVLNSDRAAPGQRVTKQEVEAALDASVAVRNRRTAESVIAFGVDVAGSVGESLSRVLMDEFGFPTPRLQTRHAAPPGLGRWFYTDFEWPELHLVGEFDGFVKFSNERFLNGRTPAQVLFDEKRREDALRASGLRVVRWTWDCLTAPLRLRELLVAQGLRPTRARRSISRGW</sequence>
<dbReference type="OrthoDB" id="5517693at2"/>
<proteinExistence type="predicted"/>
<dbReference type="EMBL" id="CP032624">
    <property type="protein sequence ID" value="AYG04114.1"/>
    <property type="molecule type" value="Genomic_DNA"/>
</dbReference>
<dbReference type="Proteomes" id="UP000275069">
    <property type="component" value="Chromosome"/>
</dbReference>
<name>A0A387BPX3_9MICO</name>
<dbReference type="AlphaFoldDB" id="A0A387BPX3"/>
<reference evidence="1 2" key="1">
    <citation type="submission" date="2018-09" db="EMBL/GenBank/DDBJ databases">
        <title>Genome sequencing of strain 2DFW10M-5.</title>
        <authorList>
            <person name="Heo J."/>
            <person name="Kim S.-J."/>
            <person name="Kwon S.-W."/>
        </authorList>
    </citation>
    <scope>NUCLEOTIDE SEQUENCE [LARGE SCALE GENOMIC DNA]</scope>
    <source>
        <strain evidence="1 2">2DFW10M-5</strain>
    </source>
</reference>
<evidence type="ECO:0008006" key="3">
    <source>
        <dbReference type="Google" id="ProtNLM"/>
    </source>
</evidence>
<gene>
    <name evidence="1" type="ORF">D7I44_11620</name>
</gene>
<organism evidence="1 2">
    <name type="scientific">Gryllotalpicola protaetiae</name>
    <dbReference type="NCBI Taxonomy" id="2419771"/>
    <lineage>
        <taxon>Bacteria</taxon>
        <taxon>Bacillati</taxon>
        <taxon>Actinomycetota</taxon>
        <taxon>Actinomycetes</taxon>
        <taxon>Micrococcales</taxon>
        <taxon>Microbacteriaceae</taxon>
        <taxon>Gryllotalpicola</taxon>
    </lineage>
</organism>
<protein>
    <recommendedName>
        <fullName evidence="3">Transcriptional regulator, AbiEi antitoxin, Type IV TA system</fullName>
    </recommendedName>
</protein>
<keyword evidence="2" id="KW-1185">Reference proteome</keyword>
<dbReference type="KEGG" id="gry:D7I44_11620"/>